<dbReference type="Proteomes" id="UP000184420">
    <property type="component" value="Unassembled WGS sequence"/>
</dbReference>
<dbReference type="AlphaFoldDB" id="A0A1M7M2U5"/>
<evidence type="ECO:0000259" key="2">
    <source>
        <dbReference type="Pfam" id="PF06439"/>
    </source>
</evidence>
<evidence type="ECO:0000313" key="3">
    <source>
        <dbReference type="EMBL" id="SHM84523.1"/>
    </source>
</evidence>
<feature type="chain" id="PRO_5012229743" evidence="1">
    <location>
        <begin position="21"/>
        <end position="1123"/>
    </location>
</feature>
<dbReference type="RefSeq" id="WP_073086955.1">
    <property type="nucleotide sequence ID" value="NZ_FRBL01000012.1"/>
</dbReference>
<feature type="domain" description="3-keto-alpha-glucoside-1,2-lyase/3-keto-2-hydroxy-glucal hydratase" evidence="2">
    <location>
        <begin position="721"/>
        <end position="916"/>
    </location>
</feature>
<keyword evidence="1" id="KW-0732">Signal</keyword>
<dbReference type="Gene3D" id="1.25.10.10">
    <property type="entry name" value="Leucine-rich Repeat Variant"/>
    <property type="match status" value="3"/>
</dbReference>
<dbReference type="Gene3D" id="2.60.120.560">
    <property type="entry name" value="Exo-inulinase, domain 1"/>
    <property type="match status" value="2"/>
</dbReference>
<feature type="signal peptide" evidence="1">
    <location>
        <begin position="1"/>
        <end position="20"/>
    </location>
</feature>
<evidence type="ECO:0000313" key="4">
    <source>
        <dbReference type="Proteomes" id="UP000184420"/>
    </source>
</evidence>
<name>A0A1M7M2U5_9BACT</name>
<reference evidence="3 4" key="1">
    <citation type="submission" date="2016-11" db="EMBL/GenBank/DDBJ databases">
        <authorList>
            <person name="Jaros S."/>
            <person name="Januszkiewicz K."/>
            <person name="Wedrychowicz H."/>
        </authorList>
    </citation>
    <scope>NUCLEOTIDE SEQUENCE [LARGE SCALE GENOMIC DNA]</scope>
    <source>
        <strain evidence="3 4">DSM 27406</strain>
    </source>
</reference>
<feature type="domain" description="3-keto-alpha-glucoside-1,2-lyase/3-keto-2-hydroxy-glucal hydratase" evidence="2">
    <location>
        <begin position="934"/>
        <end position="1121"/>
    </location>
</feature>
<dbReference type="Pfam" id="PF13646">
    <property type="entry name" value="HEAT_2"/>
    <property type="match status" value="1"/>
</dbReference>
<dbReference type="EMBL" id="FRBL01000012">
    <property type="protein sequence ID" value="SHM84523.1"/>
    <property type="molecule type" value="Genomic_DNA"/>
</dbReference>
<dbReference type="STRING" id="1419482.SAMN05444266_11219"/>
<organism evidence="3 4">
    <name type="scientific">Chitinophaga jiangningensis</name>
    <dbReference type="NCBI Taxonomy" id="1419482"/>
    <lineage>
        <taxon>Bacteria</taxon>
        <taxon>Pseudomonadati</taxon>
        <taxon>Bacteroidota</taxon>
        <taxon>Chitinophagia</taxon>
        <taxon>Chitinophagales</taxon>
        <taxon>Chitinophagaceae</taxon>
        <taxon>Chitinophaga</taxon>
    </lineage>
</organism>
<dbReference type="SUPFAM" id="SSF48371">
    <property type="entry name" value="ARM repeat"/>
    <property type="match status" value="1"/>
</dbReference>
<sequence>MKKLSFTILPLLFLGLGAFAQPAPDQRALHTKVADVLARFPANNRADLNKYFQEISSFGASGISQMADLLSAPGKGDNTRMEYALAGYAFYVTAPGQENNRATAVKAYSQAAAKATNPEVKAFLIRQVQTLAGNPSVATLTPFLADERLCDPAARALVKINTAESKQALLTALGTATGKRQITLVQALGDASAAEANAAIIKLASGSNGDLAKVSNYALARIADPAAANTLKANAAKAGYGYDRTNATASYLTYLAALSDKKLATSLATALLPVTKGVPQENAYVAALNILSANDGAKALATWITATNDSRPRVKNTAWKLIAAHTATLIPAQQAMVLKQFGTADNVTKAAAIRIFADNKAEYALPAITGLMSNQDPQIRTAAIDATGRIGGIKHLPVLITTFNSSDPATVEAVENALLIMPGSEVVTAVAAAFPNLTTAAKSAAITVLAARKATEQGKLITDAAAGTDANLRTAAYKALPAIANQQSVPVLVTLVNGATNSLETTAAQQALINAAISPEQAKQFMQAAPAASKSRYLGVLAGIGSKDALGAVVDAFNNGDATTKDAAIRALADWSNADAALPLLNIARNKEYVVYQEQALLGYVGLASAKTIPADQKVLMVRNALDITSSEKVQLKALQVLNKCKSYNALLLAGRYLESPNLGATAADAVMDIALADKSYAGPVVKTLLEKASAQLKGGDADYQRQSIRKYLNEMPAGEGFVSMFNGTDLSGWKGLVENPVARGKMTEKALKSAQTKANEKMNKGWSVKDGLLVFNGEGDNLCTEKKYGDFEMLVDWKITAKGDAGIYLRGTPQVQIWDTSRTDVGAEVGSGGLYNNQSNVSKPLVLADNAIGEWNHFHIIMKGDRVTVYLNGQLVTNNTIMENYWEKGLPIFPEEQIELQAHGTYVAYRDLYIKELPRPKPFVLSAEEKKAGFKVLFDGTNMQAWTGNTTSYIMEEGNLVIYPKLGGSGNLFTKEEFKDFIYRFEFQLTPGANNGLGIRAPLEGNAAYNGMELQIIDNEADMYKNLHEYQYHGSVYGVIPAKRGFLKPVGEWNYEEVVVKGNNVKVILNGETILDGDIAAASANGTLDHKDHPGLKNEKGHIGFLGHGDVVRFRNIRVKSL</sequence>
<dbReference type="Pfam" id="PF06439">
    <property type="entry name" value="3keto-disac_hyd"/>
    <property type="match status" value="2"/>
</dbReference>
<accession>A0A1M7M2U5</accession>
<dbReference type="InterPro" id="IPR010496">
    <property type="entry name" value="AL/BT2_dom"/>
</dbReference>
<keyword evidence="4" id="KW-1185">Reference proteome</keyword>
<protein>
    <submittedName>
        <fullName evidence="3">HEAT repeat</fullName>
    </submittedName>
</protein>
<dbReference type="InterPro" id="IPR011989">
    <property type="entry name" value="ARM-like"/>
</dbReference>
<gene>
    <name evidence="3" type="ORF">SAMN05444266_11219</name>
</gene>
<dbReference type="GO" id="GO:0016787">
    <property type="term" value="F:hydrolase activity"/>
    <property type="evidence" value="ECO:0007669"/>
    <property type="project" value="InterPro"/>
</dbReference>
<dbReference type="InterPro" id="IPR016024">
    <property type="entry name" value="ARM-type_fold"/>
</dbReference>
<proteinExistence type="predicted"/>
<evidence type="ECO:0000256" key="1">
    <source>
        <dbReference type="SAM" id="SignalP"/>
    </source>
</evidence>